<dbReference type="EMBL" id="MFGO01000034">
    <property type="protein sequence ID" value="OGF40193.1"/>
    <property type="molecule type" value="Genomic_DNA"/>
</dbReference>
<protein>
    <submittedName>
        <fullName evidence="3">Uncharacterized protein</fullName>
    </submittedName>
</protein>
<evidence type="ECO:0000256" key="2">
    <source>
        <dbReference type="SAM" id="MobiDB-lite"/>
    </source>
</evidence>
<dbReference type="AlphaFoldDB" id="A0A1F5TMM7"/>
<feature type="coiled-coil region" evidence="1">
    <location>
        <begin position="31"/>
        <end position="135"/>
    </location>
</feature>
<accession>A0A1F5TMM7</accession>
<gene>
    <name evidence="3" type="ORF">A2531_01185</name>
</gene>
<organism evidence="3 4">
    <name type="scientific">Candidatus Falkowbacteria bacterium RIFOXYD2_FULL_34_120</name>
    <dbReference type="NCBI Taxonomy" id="1798007"/>
    <lineage>
        <taxon>Bacteria</taxon>
        <taxon>Candidatus Falkowiibacteriota</taxon>
    </lineage>
</organism>
<evidence type="ECO:0000256" key="1">
    <source>
        <dbReference type="SAM" id="Coils"/>
    </source>
</evidence>
<evidence type="ECO:0000313" key="4">
    <source>
        <dbReference type="Proteomes" id="UP000177579"/>
    </source>
</evidence>
<name>A0A1F5TMM7_9BACT</name>
<keyword evidence="1" id="KW-0175">Coiled coil</keyword>
<reference evidence="3 4" key="1">
    <citation type="journal article" date="2016" name="Nat. Commun.">
        <title>Thousands of microbial genomes shed light on interconnected biogeochemical processes in an aquifer system.</title>
        <authorList>
            <person name="Anantharaman K."/>
            <person name="Brown C.T."/>
            <person name="Hug L.A."/>
            <person name="Sharon I."/>
            <person name="Castelle C.J."/>
            <person name="Probst A.J."/>
            <person name="Thomas B.C."/>
            <person name="Singh A."/>
            <person name="Wilkins M.J."/>
            <person name="Karaoz U."/>
            <person name="Brodie E.L."/>
            <person name="Williams K.H."/>
            <person name="Hubbard S.S."/>
            <person name="Banfield J.F."/>
        </authorList>
    </citation>
    <scope>NUCLEOTIDE SEQUENCE [LARGE SCALE GENOMIC DNA]</scope>
</reference>
<dbReference type="Proteomes" id="UP000177579">
    <property type="component" value="Unassembled WGS sequence"/>
</dbReference>
<evidence type="ECO:0000313" key="3">
    <source>
        <dbReference type="EMBL" id="OGF40193.1"/>
    </source>
</evidence>
<comment type="caution">
    <text evidence="3">The sequence shown here is derived from an EMBL/GenBank/DDBJ whole genome shotgun (WGS) entry which is preliminary data.</text>
</comment>
<feature type="region of interest" description="Disordered" evidence="2">
    <location>
        <begin position="1"/>
        <end position="27"/>
    </location>
</feature>
<sequence length="137" mass="16074">MSKEKFSLIGEEKREILEDKSKSPEEREAALKVAKEKLDTATDRLQGSKELREYKIEESSEQERVAEQKLISAAQNQYKAINDNYDKLSQEDKMKAIGRIEDYLKELLPIFAEDTEDIKKKMEELKDKIQIDLKENY</sequence>
<proteinExistence type="predicted"/>